<dbReference type="PANTHER" id="PTHR33413:SF34">
    <property type="entry name" value="OS10G0352000 PROTEIN"/>
    <property type="match status" value="1"/>
</dbReference>
<accession>A0AAV5BDT2</accession>
<gene>
    <name evidence="1" type="primary">ga00023</name>
    <name evidence="1" type="ORF">PR202_ga00023</name>
</gene>
<comment type="caution">
    <text evidence="1">The sequence shown here is derived from an EMBL/GenBank/DDBJ whole genome shotgun (WGS) entry which is preliminary data.</text>
</comment>
<protein>
    <submittedName>
        <fullName evidence="1">Uncharacterized protein</fullName>
    </submittedName>
</protein>
<evidence type="ECO:0000313" key="2">
    <source>
        <dbReference type="Proteomes" id="UP001054889"/>
    </source>
</evidence>
<dbReference type="Pfam" id="PF14009">
    <property type="entry name" value="PADRE"/>
    <property type="match status" value="1"/>
</dbReference>
<keyword evidence="2" id="KW-1185">Reference proteome</keyword>
<dbReference type="PANTHER" id="PTHR33413">
    <property type="entry name" value="EXPRESSED PROTEIN"/>
    <property type="match status" value="1"/>
</dbReference>
<name>A0AAV5BDT2_ELECO</name>
<reference evidence="1" key="2">
    <citation type="submission" date="2021-12" db="EMBL/GenBank/DDBJ databases">
        <title>Resequencing data analysis of finger millet.</title>
        <authorList>
            <person name="Hatakeyama M."/>
            <person name="Aluri S."/>
            <person name="Balachadran M.T."/>
            <person name="Sivarajan S.R."/>
            <person name="Poveda L."/>
            <person name="Shimizu-Inatsugi R."/>
            <person name="Schlapbach R."/>
            <person name="Sreeman S.M."/>
            <person name="Shimizu K.K."/>
        </authorList>
    </citation>
    <scope>NUCLEOTIDE SEQUENCE</scope>
</reference>
<dbReference type="Proteomes" id="UP001054889">
    <property type="component" value="Unassembled WGS sequence"/>
</dbReference>
<evidence type="ECO:0000313" key="1">
    <source>
        <dbReference type="EMBL" id="GJM84362.1"/>
    </source>
</evidence>
<dbReference type="AlphaFoldDB" id="A0AAV5BDT2"/>
<proteinExistence type="predicted"/>
<sequence length="126" mass="13323">MGNCQTAEAATVVVIQHPPGVARVERTHGATTAAAVMAANPGHYVAAVIQTGTAAKAKSKSKRQLKLLRPDDTLALGGVYRLVSFEDVLREFVTKRHAALSRVVLAADNDAHRPETDRSLAKVGVS</sequence>
<organism evidence="1 2">
    <name type="scientific">Eleusine coracana subsp. coracana</name>
    <dbReference type="NCBI Taxonomy" id="191504"/>
    <lineage>
        <taxon>Eukaryota</taxon>
        <taxon>Viridiplantae</taxon>
        <taxon>Streptophyta</taxon>
        <taxon>Embryophyta</taxon>
        <taxon>Tracheophyta</taxon>
        <taxon>Spermatophyta</taxon>
        <taxon>Magnoliopsida</taxon>
        <taxon>Liliopsida</taxon>
        <taxon>Poales</taxon>
        <taxon>Poaceae</taxon>
        <taxon>PACMAD clade</taxon>
        <taxon>Chloridoideae</taxon>
        <taxon>Cynodonteae</taxon>
        <taxon>Eleusininae</taxon>
        <taxon>Eleusine</taxon>
    </lineage>
</organism>
<dbReference type="EMBL" id="BQKI01000001">
    <property type="protein sequence ID" value="GJM84362.1"/>
    <property type="molecule type" value="Genomic_DNA"/>
</dbReference>
<dbReference type="InterPro" id="IPR025322">
    <property type="entry name" value="PADRE_dom"/>
</dbReference>
<reference evidence="1" key="1">
    <citation type="journal article" date="2018" name="DNA Res.">
        <title>Multiple hybrid de novo genome assembly of finger millet, an orphan allotetraploid crop.</title>
        <authorList>
            <person name="Hatakeyama M."/>
            <person name="Aluri S."/>
            <person name="Balachadran M.T."/>
            <person name="Sivarajan S.R."/>
            <person name="Patrignani A."/>
            <person name="Gruter S."/>
            <person name="Poveda L."/>
            <person name="Shimizu-Inatsugi R."/>
            <person name="Baeten J."/>
            <person name="Francoijs K.J."/>
            <person name="Nataraja K.N."/>
            <person name="Reddy Y.A.N."/>
            <person name="Phadnis S."/>
            <person name="Ravikumar R.L."/>
            <person name="Schlapbach R."/>
            <person name="Sreeman S.M."/>
            <person name="Shimizu K.K."/>
        </authorList>
    </citation>
    <scope>NUCLEOTIDE SEQUENCE</scope>
</reference>